<evidence type="ECO:0000313" key="3">
    <source>
        <dbReference type="Proteomes" id="UP000037251"/>
    </source>
</evidence>
<feature type="region of interest" description="Disordered" evidence="1">
    <location>
        <begin position="1"/>
        <end position="20"/>
    </location>
</feature>
<dbReference type="Proteomes" id="UP000037251">
    <property type="component" value="Unassembled WGS sequence"/>
</dbReference>
<proteinExistence type="predicted"/>
<reference evidence="3" key="1">
    <citation type="submission" date="2015-07" db="EMBL/GenBank/DDBJ databases">
        <authorList>
            <person name="Ju K.-S."/>
            <person name="Doroghazi J.R."/>
            <person name="Metcalf W.W."/>
        </authorList>
    </citation>
    <scope>NUCLEOTIDE SEQUENCE [LARGE SCALE GENOMIC DNA]</scope>
    <source>
        <strain evidence="3">NRRL 2290</strain>
    </source>
</reference>
<sequence length="70" mass="7914">MDLHQVQVGHRSAYQGSASRSPWFQSEDQLAHQVRDVLFVGDFVFGGVRIPAAVMKVGFCRHRSAGRWGW</sequence>
<name>A0A0L8LW36_9ACTN</name>
<dbReference type="PATRIC" id="fig|67356.5.peg.1294"/>
<comment type="caution">
    <text evidence="2">The sequence shown here is derived from an EMBL/GenBank/DDBJ whole genome shotgun (WGS) entry which is preliminary data.</text>
</comment>
<dbReference type="AlphaFoldDB" id="A0A0L8LW36"/>
<accession>A0A0L8LW36</accession>
<dbReference type="EMBL" id="LGUS01000026">
    <property type="protein sequence ID" value="KOG42397.1"/>
    <property type="molecule type" value="Genomic_DNA"/>
</dbReference>
<gene>
    <name evidence="2" type="ORF">ADK37_05885</name>
</gene>
<protein>
    <submittedName>
        <fullName evidence="2">Uncharacterized protein</fullName>
    </submittedName>
</protein>
<keyword evidence="3" id="KW-1185">Reference proteome</keyword>
<evidence type="ECO:0000313" key="2">
    <source>
        <dbReference type="EMBL" id="KOG42397.1"/>
    </source>
</evidence>
<evidence type="ECO:0000256" key="1">
    <source>
        <dbReference type="SAM" id="MobiDB-lite"/>
    </source>
</evidence>
<organism evidence="2 3">
    <name type="scientific">Streptomyces resistomycificus</name>
    <dbReference type="NCBI Taxonomy" id="67356"/>
    <lineage>
        <taxon>Bacteria</taxon>
        <taxon>Bacillati</taxon>
        <taxon>Actinomycetota</taxon>
        <taxon>Actinomycetes</taxon>
        <taxon>Kitasatosporales</taxon>
        <taxon>Streptomycetaceae</taxon>
        <taxon>Streptomyces</taxon>
        <taxon>Streptomyces aurantiacus group</taxon>
    </lineage>
</organism>